<protein>
    <submittedName>
        <fullName evidence="1">Uncharacterized protein</fullName>
    </submittedName>
</protein>
<gene>
    <name evidence="1" type="ORF">HKD32_13930</name>
</gene>
<reference evidence="1" key="1">
    <citation type="submission" date="2020-04" db="EMBL/GenBank/DDBJ databases">
        <authorList>
            <person name="Sombolestani A."/>
        </authorList>
    </citation>
    <scope>NUCLEOTIDE SEQUENCE</scope>
    <source>
        <strain evidence="1">R71697</strain>
    </source>
</reference>
<dbReference type="EMBL" id="JABCQN010000009">
    <property type="protein sequence ID" value="MBF0871929.1"/>
    <property type="molecule type" value="Genomic_DNA"/>
</dbReference>
<evidence type="ECO:0000313" key="2">
    <source>
        <dbReference type="Proteomes" id="UP000661006"/>
    </source>
</evidence>
<reference evidence="1" key="2">
    <citation type="submission" date="2020-11" db="EMBL/GenBank/DDBJ databases">
        <title>Description of novel Gluconobacter species.</title>
        <authorList>
            <person name="Cleenwerck I."/>
            <person name="Cnockaert M."/>
            <person name="Borremans W."/>
            <person name="Wieme A.D."/>
            <person name="De Vuyst L."/>
            <person name="Vandamme P."/>
        </authorList>
    </citation>
    <scope>NUCLEOTIDE SEQUENCE</scope>
    <source>
        <strain evidence="1">R71697</strain>
    </source>
</reference>
<proteinExistence type="predicted"/>
<evidence type="ECO:0000313" key="1">
    <source>
        <dbReference type="EMBL" id="MBF0871929.1"/>
    </source>
</evidence>
<dbReference type="RefSeq" id="WP_194258309.1">
    <property type="nucleotide sequence ID" value="NZ_JABCQN010000009.1"/>
</dbReference>
<sequence>MMSPLPDPTVQKMSEFSMVDENLLQIETCLLDRRRVHLGVAPDGRVYLRVTSFWPKEAAQLWHGPYSDRQAAETDFRTRTQPPRVTRAQIAEASRRGEHGTVEGVPMIVLRHRWTGHMTLTAYQLVDEAGQEKSARQNGHI</sequence>
<dbReference type="AlphaFoldDB" id="A0A9Q2FN44"/>
<dbReference type="GeneID" id="81475795"/>
<name>A0A9Q2FN44_GLUJA</name>
<organism evidence="1 2">
    <name type="scientific">Gluconobacter japonicus</name>
    <dbReference type="NCBI Taxonomy" id="376620"/>
    <lineage>
        <taxon>Bacteria</taxon>
        <taxon>Pseudomonadati</taxon>
        <taxon>Pseudomonadota</taxon>
        <taxon>Alphaproteobacteria</taxon>
        <taxon>Acetobacterales</taxon>
        <taxon>Acetobacteraceae</taxon>
        <taxon>Gluconobacter</taxon>
    </lineage>
</organism>
<accession>A0A9Q2FN44</accession>
<comment type="caution">
    <text evidence="1">The sequence shown here is derived from an EMBL/GenBank/DDBJ whole genome shotgun (WGS) entry which is preliminary data.</text>
</comment>
<dbReference type="Proteomes" id="UP000661006">
    <property type="component" value="Unassembled WGS sequence"/>
</dbReference>